<gene>
    <name evidence="1" type="ORF">AcdelDRAFT_0547</name>
</gene>
<dbReference type="PROSITE" id="PS51257">
    <property type="entry name" value="PROKAR_LIPOPROTEIN"/>
    <property type="match status" value="1"/>
</dbReference>
<dbReference type="PATRIC" id="fig|573060.9.peg.4705"/>
<comment type="caution">
    <text evidence="1">The sequence shown here is derived from an EMBL/GenBank/DDBJ whole genome shotgun (WGS) entry which is preliminary data.</text>
</comment>
<dbReference type="OrthoDB" id="1153097at2"/>
<proteinExistence type="predicted"/>
<evidence type="ECO:0000313" key="1">
    <source>
        <dbReference type="EMBL" id="EER61925.1"/>
    </source>
</evidence>
<organism evidence="1 2">
    <name type="scientific">Acidovorax delafieldii 2AN</name>
    <dbReference type="NCBI Taxonomy" id="573060"/>
    <lineage>
        <taxon>Bacteria</taxon>
        <taxon>Pseudomonadati</taxon>
        <taxon>Pseudomonadota</taxon>
        <taxon>Betaproteobacteria</taxon>
        <taxon>Burkholderiales</taxon>
        <taxon>Comamonadaceae</taxon>
        <taxon>Acidovorax</taxon>
    </lineage>
</organism>
<dbReference type="Proteomes" id="UP000003856">
    <property type="component" value="Unassembled WGS sequence"/>
</dbReference>
<reference evidence="1 2" key="1">
    <citation type="submission" date="2009-05" db="EMBL/GenBank/DDBJ databases">
        <title>The draft genome of Acidovorax delafieldii 2AN.</title>
        <authorList>
            <consortium name="US DOE Joint Genome Institute (JGI-PGF)"/>
            <person name="Lucas S."/>
            <person name="Copeland A."/>
            <person name="Lapidus A."/>
            <person name="Glavina del Rio T."/>
            <person name="Tice H."/>
            <person name="Bruce D."/>
            <person name="Goodwin L."/>
            <person name="Pitluck S."/>
            <person name="Larimer F."/>
            <person name="Land M.L."/>
            <person name="Hauser L."/>
            <person name="Shelobolina E.S."/>
            <person name="Picardal F."/>
            <person name="Roden E."/>
            <person name="Emerson D."/>
        </authorList>
    </citation>
    <scope>NUCLEOTIDE SEQUENCE [LARGE SCALE GENOMIC DNA]</scope>
    <source>
        <strain evidence="1 2">2AN</strain>
    </source>
</reference>
<dbReference type="AlphaFoldDB" id="C5T0W7"/>
<accession>C5T0W7</accession>
<name>C5T0W7_ACIDE</name>
<dbReference type="RefSeq" id="WP_005793205.1">
    <property type="nucleotide sequence ID" value="NZ_ACQT01000007.1"/>
</dbReference>
<dbReference type="PROSITE" id="PS51318">
    <property type="entry name" value="TAT"/>
    <property type="match status" value="1"/>
</dbReference>
<evidence type="ECO:0000313" key="2">
    <source>
        <dbReference type="Proteomes" id="UP000003856"/>
    </source>
</evidence>
<dbReference type="EMBL" id="ACQT01000007">
    <property type="protein sequence ID" value="EER61925.1"/>
    <property type="molecule type" value="Genomic_DNA"/>
</dbReference>
<protein>
    <submittedName>
        <fullName evidence="1">Uncharacterized protein</fullName>
    </submittedName>
</protein>
<dbReference type="InterPro" id="IPR006311">
    <property type="entry name" value="TAT_signal"/>
</dbReference>
<sequence>MNWRRRDFLAASAATASLATAGCDSEPHTVFALPDTGLDFPGSAGVRHTMRFRFTQPLAIYPATYIWRARPQRQHGYYTAFFWGNDDGQDDLRTFLWTRRGTADAYYGAHPYPQPAPAGADHRWEISILQKDLLGAPVDYDRWYVQGFRAWASPLGKHHEFYWDLPFTNAPHRVIFTAPAHWGNASPPRPTLTWGDAPWAPGNEVWHGVLSSFQIYQACLSVDDMDQEARVPGSTRVGQQSLWYLNMNPTPGDISDHSGRENHPEWVGPERPTLWTRARY</sequence>
<keyword evidence="2" id="KW-1185">Reference proteome</keyword>